<dbReference type="InterPro" id="IPR014030">
    <property type="entry name" value="Ketoacyl_synth_N"/>
</dbReference>
<dbReference type="InterPro" id="IPR000794">
    <property type="entry name" value="Beta-ketoacyl_synthase"/>
</dbReference>
<dbReference type="PANTHER" id="PTHR11712:SF336">
    <property type="entry name" value="3-OXOACYL-[ACYL-CARRIER-PROTEIN] SYNTHASE, MITOCHONDRIAL"/>
    <property type="match status" value="1"/>
</dbReference>
<evidence type="ECO:0000313" key="3">
    <source>
        <dbReference type="EMBL" id="MCQ4044866.1"/>
    </source>
</evidence>
<dbReference type="Gene3D" id="3.40.47.10">
    <property type="match status" value="1"/>
</dbReference>
<dbReference type="Proteomes" id="UP001206206">
    <property type="component" value="Unassembled WGS sequence"/>
</dbReference>
<reference evidence="3 4" key="1">
    <citation type="submission" date="2022-06" db="EMBL/GenBank/DDBJ databases">
        <title>Draft genome sequence of type strain Streptomyces rubrisoli DSM 42083.</title>
        <authorList>
            <person name="Duangmal K."/>
            <person name="Klaysubun C."/>
        </authorList>
    </citation>
    <scope>NUCLEOTIDE SEQUENCE [LARGE SCALE GENOMIC DNA]</scope>
    <source>
        <strain evidence="3 4">DSM 42083</strain>
    </source>
</reference>
<evidence type="ECO:0000259" key="2">
    <source>
        <dbReference type="Pfam" id="PF00109"/>
    </source>
</evidence>
<evidence type="ECO:0000256" key="1">
    <source>
        <dbReference type="ARBA" id="ARBA00022679"/>
    </source>
</evidence>
<proteinExistence type="predicted"/>
<dbReference type="EMBL" id="JANFNH010000033">
    <property type="protein sequence ID" value="MCQ4044866.1"/>
    <property type="molecule type" value="Genomic_DNA"/>
</dbReference>
<sequence>MSTSAAMRTAITGVAWAVAGPDFDPATALAGRGMRHKDRSSRFAVRVAHRALEDAGLLGAPELDGAAVVVSSNFGNLDPVCDSVSTIAAGCSRDVSPMRVPHLSSAVSAAWVAIEHGIHGPNLTLCNGTSSGLDAVAAARNLIAAGRATAALVIGVEPDTPSVARLHKETAGTRWIDGAVGLVIEPVQHAVSRGARIRAEIAGYGKAADERSAVQAAGGTAVRRRLDGEPTARFGRCSGALGVVQCAMAVERLGNEAVLAVAGGGSGESDGTSVAALVLTPPRGRDI</sequence>
<gene>
    <name evidence="3" type="ORF">NON19_23255</name>
</gene>
<keyword evidence="4" id="KW-1185">Reference proteome</keyword>
<dbReference type="RefSeq" id="WP_255930925.1">
    <property type="nucleotide sequence ID" value="NZ_JANFNH010000033.1"/>
</dbReference>
<evidence type="ECO:0000313" key="4">
    <source>
        <dbReference type="Proteomes" id="UP001206206"/>
    </source>
</evidence>
<dbReference type="Pfam" id="PF00109">
    <property type="entry name" value="ketoacyl-synt"/>
    <property type="match status" value="1"/>
</dbReference>
<dbReference type="PANTHER" id="PTHR11712">
    <property type="entry name" value="POLYKETIDE SYNTHASE-RELATED"/>
    <property type="match status" value="1"/>
</dbReference>
<feature type="domain" description="Beta-ketoacyl synthase-like N-terminal" evidence="2">
    <location>
        <begin position="32"/>
        <end position="158"/>
    </location>
</feature>
<name>A0ABT1PJ97_9ACTN</name>
<organism evidence="3 4">
    <name type="scientific">Streptantibioticus rubrisoli</name>
    <dbReference type="NCBI Taxonomy" id="1387313"/>
    <lineage>
        <taxon>Bacteria</taxon>
        <taxon>Bacillati</taxon>
        <taxon>Actinomycetota</taxon>
        <taxon>Actinomycetes</taxon>
        <taxon>Kitasatosporales</taxon>
        <taxon>Streptomycetaceae</taxon>
        <taxon>Streptantibioticus</taxon>
    </lineage>
</organism>
<comment type="caution">
    <text evidence="3">The sequence shown here is derived from an EMBL/GenBank/DDBJ whole genome shotgun (WGS) entry which is preliminary data.</text>
</comment>
<accession>A0ABT1PJ97</accession>
<dbReference type="SUPFAM" id="SSF53901">
    <property type="entry name" value="Thiolase-like"/>
    <property type="match status" value="2"/>
</dbReference>
<protein>
    <recommendedName>
        <fullName evidence="2">Beta-ketoacyl synthase-like N-terminal domain-containing protein</fullName>
    </recommendedName>
</protein>
<dbReference type="InterPro" id="IPR016039">
    <property type="entry name" value="Thiolase-like"/>
</dbReference>
<keyword evidence="1" id="KW-0808">Transferase</keyword>